<evidence type="ECO:0000256" key="5">
    <source>
        <dbReference type="ARBA" id="ARBA00023002"/>
    </source>
</evidence>
<evidence type="ECO:0000256" key="3">
    <source>
        <dbReference type="ARBA" id="ARBA00022630"/>
    </source>
</evidence>
<dbReference type="GO" id="GO:0071949">
    <property type="term" value="F:FAD binding"/>
    <property type="evidence" value="ECO:0007669"/>
    <property type="project" value="InterPro"/>
</dbReference>
<feature type="region of interest" description="Disordered" evidence="6">
    <location>
        <begin position="36"/>
        <end position="76"/>
    </location>
</feature>
<dbReference type="EMBL" id="CP159872">
    <property type="protein sequence ID" value="XCM83182.1"/>
    <property type="molecule type" value="Genomic_DNA"/>
</dbReference>
<dbReference type="AlphaFoldDB" id="A0AAU8K6W0"/>
<dbReference type="KEGG" id="kcm:ABWK59_31800"/>
<dbReference type="Pfam" id="PF01565">
    <property type="entry name" value="FAD_binding_4"/>
    <property type="match status" value="1"/>
</dbReference>
<keyword evidence="4" id="KW-0274">FAD</keyword>
<keyword evidence="5" id="KW-0560">Oxidoreductase</keyword>
<dbReference type="InterPro" id="IPR012951">
    <property type="entry name" value="BBE"/>
</dbReference>
<gene>
    <name evidence="8" type="ORF">ABWK59_31800</name>
</gene>
<dbReference type="InterPro" id="IPR006094">
    <property type="entry name" value="Oxid_FAD_bind_N"/>
</dbReference>
<feature type="compositionally biased region" description="Low complexity" evidence="6">
    <location>
        <begin position="36"/>
        <end position="61"/>
    </location>
</feature>
<dbReference type="Pfam" id="PF08031">
    <property type="entry name" value="BBE"/>
    <property type="match status" value="1"/>
</dbReference>
<comment type="cofactor">
    <cofactor evidence="1">
        <name>FAD</name>
        <dbReference type="ChEBI" id="CHEBI:57692"/>
    </cofactor>
</comment>
<reference evidence="8" key="1">
    <citation type="submission" date="2024-06" db="EMBL/GenBank/DDBJ databases">
        <title>The genome sequences of Kitasatospora sp. strain HUAS MG31.</title>
        <authorList>
            <person name="Mo P."/>
        </authorList>
    </citation>
    <scope>NUCLEOTIDE SEQUENCE</scope>
    <source>
        <strain evidence="8">HUAS MG31</strain>
    </source>
</reference>
<evidence type="ECO:0000256" key="1">
    <source>
        <dbReference type="ARBA" id="ARBA00001974"/>
    </source>
</evidence>
<dbReference type="RefSeq" id="WP_354644117.1">
    <property type="nucleotide sequence ID" value="NZ_CP159872.1"/>
</dbReference>
<proteinExistence type="inferred from homology"/>
<evidence type="ECO:0000259" key="7">
    <source>
        <dbReference type="PROSITE" id="PS51387"/>
    </source>
</evidence>
<protein>
    <submittedName>
        <fullName evidence="8">FAD-binding oxidoreductase</fullName>
    </submittedName>
</protein>
<dbReference type="InterPro" id="IPR050416">
    <property type="entry name" value="FAD-linked_Oxidoreductase"/>
</dbReference>
<dbReference type="InterPro" id="IPR016169">
    <property type="entry name" value="FAD-bd_PCMH_sub2"/>
</dbReference>
<keyword evidence="3" id="KW-0285">Flavoprotein</keyword>
<evidence type="ECO:0000313" key="8">
    <source>
        <dbReference type="EMBL" id="XCM83182.1"/>
    </source>
</evidence>
<sequence>MGADVSRRGFLGGVGAVSAGAALGGLAGAAGRAEAAEALGDGTPQGGEPQDGAPDAAAAGERVGPDDPRYQTLSQGFNQRWTSEPRYIELIRDELSAVAAVDRVLAAGLRPTVRGGGHCYEDFVENTGGAILDLSLMRGVRAGADKYLRPAYVVEGGATNWDVYTTLFREFGRTVPAGSCYSVGAGGHICGGGYGLLSRRHGLTVDHLVQVDMVTVRNGFAQVVRAHRADPPGSDTAELFWAHTGGGGGNFGLILRYYFADTIPEPPAQVWLGSAAFPWDGLTEADFGRLVRNYGAFFAAHSSPGEEVYQGLFTLLKLSHRAAGELAVTCQWDGADPTPLDAFFRTLEEGLSVRSTVPTRSLAGPALPFPEKRRRMPWLQATQTLNGSGPNQRGKYKSAYHRKPFTDAEIAACWRWLTTDVPGADMSQTLLQVDSYGCRVNAVEPSATAVPQRDSILKLQYQTYWTDPAEDDLHLAYLCDFYRDVYAATGGVPEVSDAAHDRGTDGCYVNYPDVDLGLATDPSPAYPRLYYKDGYPRLQQVKRTWDPHNVFHHGQSVQLPAAP</sequence>
<evidence type="ECO:0000256" key="6">
    <source>
        <dbReference type="SAM" id="MobiDB-lite"/>
    </source>
</evidence>
<dbReference type="InterPro" id="IPR016166">
    <property type="entry name" value="FAD-bd_PCMH"/>
</dbReference>
<dbReference type="GO" id="GO:0016491">
    <property type="term" value="F:oxidoreductase activity"/>
    <property type="evidence" value="ECO:0007669"/>
    <property type="project" value="UniProtKB-KW"/>
</dbReference>
<dbReference type="PANTHER" id="PTHR42973:SF39">
    <property type="entry name" value="FAD-BINDING PCMH-TYPE DOMAIN-CONTAINING PROTEIN"/>
    <property type="match status" value="1"/>
</dbReference>
<dbReference type="PROSITE" id="PS51318">
    <property type="entry name" value="TAT"/>
    <property type="match status" value="1"/>
</dbReference>
<dbReference type="InterPro" id="IPR036318">
    <property type="entry name" value="FAD-bd_PCMH-like_sf"/>
</dbReference>
<dbReference type="Gene3D" id="3.40.462.20">
    <property type="match status" value="1"/>
</dbReference>
<organism evidence="8">
    <name type="scientific">Kitasatospora camelliae</name>
    <dbReference type="NCBI Taxonomy" id="3156397"/>
    <lineage>
        <taxon>Bacteria</taxon>
        <taxon>Bacillati</taxon>
        <taxon>Actinomycetota</taxon>
        <taxon>Actinomycetes</taxon>
        <taxon>Kitasatosporales</taxon>
        <taxon>Streptomycetaceae</taxon>
        <taxon>Kitasatospora</taxon>
    </lineage>
</organism>
<feature type="domain" description="FAD-binding PCMH-type" evidence="7">
    <location>
        <begin position="74"/>
        <end position="264"/>
    </location>
</feature>
<dbReference type="PANTHER" id="PTHR42973">
    <property type="entry name" value="BINDING OXIDOREDUCTASE, PUTATIVE (AFU_ORTHOLOGUE AFUA_1G17690)-RELATED"/>
    <property type="match status" value="1"/>
</dbReference>
<comment type="similarity">
    <text evidence="2">Belongs to the oxygen-dependent FAD-linked oxidoreductase family.</text>
</comment>
<accession>A0AAU8K6W0</accession>
<dbReference type="Gene3D" id="3.30.465.10">
    <property type="match status" value="1"/>
</dbReference>
<name>A0AAU8K6W0_9ACTN</name>
<evidence type="ECO:0000256" key="4">
    <source>
        <dbReference type="ARBA" id="ARBA00022827"/>
    </source>
</evidence>
<evidence type="ECO:0000256" key="2">
    <source>
        <dbReference type="ARBA" id="ARBA00005466"/>
    </source>
</evidence>
<dbReference type="SUPFAM" id="SSF56176">
    <property type="entry name" value="FAD-binding/transporter-associated domain-like"/>
    <property type="match status" value="1"/>
</dbReference>
<dbReference type="InterPro" id="IPR006311">
    <property type="entry name" value="TAT_signal"/>
</dbReference>
<dbReference type="PROSITE" id="PS51387">
    <property type="entry name" value="FAD_PCMH"/>
    <property type="match status" value="1"/>
</dbReference>